<gene>
    <name evidence="1" type="ORF">BS47DRAFT_1360949</name>
</gene>
<evidence type="ECO:0000313" key="2">
    <source>
        <dbReference type="Proteomes" id="UP000886523"/>
    </source>
</evidence>
<accession>A0A9P6B124</accession>
<dbReference type="EMBL" id="MU128949">
    <property type="protein sequence ID" value="KAF9515502.1"/>
    <property type="molecule type" value="Genomic_DNA"/>
</dbReference>
<dbReference type="AlphaFoldDB" id="A0A9P6B124"/>
<proteinExistence type="predicted"/>
<organism evidence="1 2">
    <name type="scientific">Hydnum rufescens UP504</name>
    <dbReference type="NCBI Taxonomy" id="1448309"/>
    <lineage>
        <taxon>Eukaryota</taxon>
        <taxon>Fungi</taxon>
        <taxon>Dikarya</taxon>
        <taxon>Basidiomycota</taxon>
        <taxon>Agaricomycotina</taxon>
        <taxon>Agaricomycetes</taxon>
        <taxon>Cantharellales</taxon>
        <taxon>Hydnaceae</taxon>
        <taxon>Hydnum</taxon>
    </lineage>
</organism>
<dbReference type="Proteomes" id="UP000886523">
    <property type="component" value="Unassembled WGS sequence"/>
</dbReference>
<reference evidence="1" key="1">
    <citation type="journal article" date="2020" name="Nat. Commun.">
        <title>Large-scale genome sequencing of mycorrhizal fungi provides insights into the early evolution of symbiotic traits.</title>
        <authorList>
            <person name="Miyauchi S."/>
            <person name="Kiss E."/>
            <person name="Kuo A."/>
            <person name="Drula E."/>
            <person name="Kohler A."/>
            <person name="Sanchez-Garcia M."/>
            <person name="Morin E."/>
            <person name="Andreopoulos B."/>
            <person name="Barry K.W."/>
            <person name="Bonito G."/>
            <person name="Buee M."/>
            <person name="Carver A."/>
            <person name="Chen C."/>
            <person name="Cichocki N."/>
            <person name="Clum A."/>
            <person name="Culley D."/>
            <person name="Crous P.W."/>
            <person name="Fauchery L."/>
            <person name="Girlanda M."/>
            <person name="Hayes R.D."/>
            <person name="Keri Z."/>
            <person name="LaButti K."/>
            <person name="Lipzen A."/>
            <person name="Lombard V."/>
            <person name="Magnuson J."/>
            <person name="Maillard F."/>
            <person name="Murat C."/>
            <person name="Nolan M."/>
            <person name="Ohm R.A."/>
            <person name="Pangilinan J."/>
            <person name="Pereira M.F."/>
            <person name="Perotto S."/>
            <person name="Peter M."/>
            <person name="Pfister S."/>
            <person name="Riley R."/>
            <person name="Sitrit Y."/>
            <person name="Stielow J.B."/>
            <person name="Szollosi G."/>
            <person name="Zifcakova L."/>
            <person name="Stursova M."/>
            <person name="Spatafora J.W."/>
            <person name="Tedersoo L."/>
            <person name="Vaario L.M."/>
            <person name="Yamada A."/>
            <person name="Yan M."/>
            <person name="Wang P."/>
            <person name="Xu J."/>
            <person name="Bruns T."/>
            <person name="Baldrian P."/>
            <person name="Vilgalys R."/>
            <person name="Dunand C."/>
            <person name="Henrissat B."/>
            <person name="Grigoriev I.V."/>
            <person name="Hibbett D."/>
            <person name="Nagy L.G."/>
            <person name="Martin F.M."/>
        </authorList>
    </citation>
    <scope>NUCLEOTIDE SEQUENCE</scope>
    <source>
        <strain evidence="1">UP504</strain>
    </source>
</reference>
<protein>
    <submittedName>
        <fullName evidence="1">Uncharacterized protein</fullName>
    </submittedName>
</protein>
<evidence type="ECO:0000313" key="1">
    <source>
        <dbReference type="EMBL" id="KAF9515502.1"/>
    </source>
</evidence>
<comment type="caution">
    <text evidence="1">The sequence shown here is derived from an EMBL/GenBank/DDBJ whole genome shotgun (WGS) entry which is preliminary data.</text>
</comment>
<sequence length="127" mass="13607">MSAPPPAGSAMALKTAKSIRAWLNDFKDLFDHAKEHFLWGHKGPRKLSSPLFFGALPDITLMSNPMVLHAFTLFLQAKNNAAPNQSVVQTMVQNSTEAQQNPLASSQSLVASSMSVSSVHTAGMAQA</sequence>
<name>A0A9P6B124_9AGAM</name>
<keyword evidence="2" id="KW-1185">Reference proteome</keyword>